<accession>A0A1K1MB61</accession>
<organism evidence="1 2">
    <name type="scientific">Selenomonas ruminantium</name>
    <dbReference type="NCBI Taxonomy" id="971"/>
    <lineage>
        <taxon>Bacteria</taxon>
        <taxon>Bacillati</taxon>
        <taxon>Bacillota</taxon>
        <taxon>Negativicutes</taxon>
        <taxon>Selenomonadales</taxon>
        <taxon>Selenomonadaceae</taxon>
        <taxon>Selenomonas</taxon>
    </lineage>
</organism>
<proteinExistence type="predicted"/>
<dbReference type="Pfam" id="PF12710">
    <property type="entry name" value="HAD"/>
    <property type="match status" value="1"/>
</dbReference>
<reference evidence="2" key="1">
    <citation type="submission" date="2016-11" db="EMBL/GenBank/DDBJ databases">
        <authorList>
            <person name="Varghese N."/>
            <person name="Submissions S."/>
        </authorList>
    </citation>
    <scope>NUCLEOTIDE SEQUENCE [LARGE SCALE GENOMIC DNA]</scope>
    <source>
        <strain evidence="2">C3</strain>
    </source>
</reference>
<sequence length="397" mass="44539">MSKQEQDWATEKYTKYVKTYYIQGKGVSNMKCKKKVLSALVALGLAFGGATVSLPSAEAASVDTISKISVKADGSNFKYWNQNSASFKALKAYVEDVTNPKSLNFIPVKDRVCVSDMDGTFYGELAPTYSEWYMYFHRIFNDKSYHPTPTEKAYAEECLKAAKANKISADMDAGEDMAQARAFEGMSLQEFDAYVAKWLKETPCDGLSNLTMAEAYYLPMIEVITYLQANGFNFYVVTGTDRQMVRTALKAVPSIQPDHVIGTDSISIAARQGFAGSQYFRFEKKDKMMRGAYQATNNKMQKVSNICREIGIRPVLALGNSSSDASMLNYAVFNDKYKSMAMGVNCDDGERDWGGPQKSKNFHDLCVKFGWVPISMHDDWKTIYGDNVKKTTQNFRK</sequence>
<dbReference type="SUPFAM" id="SSF56784">
    <property type="entry name" value="HAD-like"/>
    <property type="match status" value="1"/>
</dbReference>
<evidence type="ECO:0000313" key="1">
    <source>
        <dbReference type="EMBL" id="SFW20372.1"/>
    </source>
</evidence>
<dbReference type="InterPro" id="IPR036412">
    <property type="entry name" value="HAD-like_sf"/>
</dbReference>
<protein>
    <submittedName>
        <fullName evidence="1">Haloacid dehalogenase-like hydrolase</fullName>
    </submittedName>
</protein>
<dbReference type="CDD" id="cd01427">
    <property type="entry name" value="HAD_like"/>
    <property type="match status" value="1"/>
</dbReference>
<gene>
    <name evidence="1" type="ORF">SAMN02910323_0711</name>
</gene>
<dbReference type="Proteomes" id="UP000182958">
    <property type="component" value="Unassembled WGS sequence"/>
</dbReference>
<evidence type="ECO:0000313" key="2">
    <source>
        <dbReference type="Proteomes" id="UP000182958"/>
    </source>
</evidence>
<dbReference type="InterPro" id="IPR023214">
    <property type="entry name" value="HAD_sf"/>
</dbReference>
<dbReference type="Gene3D" id="3.40.50.1000">
    <property type="entry name" value="HAD superfamily/HAD-like"/>
    <property type="match status" value="1"/>
</dbReference>
<keyword evidence="1" id="KW-0378">Hydrolase</keyword>
<dbReference type="EMBL" id="FPJA01000004">
    <property type="protein sequence ID" value="SFW20372.1"/>
    <property type="molecule type" value="Genomic_DNA"/>
</dbReference>
<dbReference type="AlphaFoldDB" id="A0A1K1MB61"/>
<keyword evidence="2" id="KW-1185">Reference proteome</keyword>
<name>A0A1K1MB61_SELRU</name>
<dbReference type="GO" id="GO:0016787">
    <property type="term" value="F:hydrolase activity"/>
    <property type="evidence" value="ECO:0007669"/>
    <property type="project" value="UniProtKB-KW"/>
</dbReference>